<comment type="similarity">
    <text evidence="2">Belongs to the RRM MRD1 family.</text>
</comment>
<evidence type="ECO:0000256" key="3">
    <source>
        <dbReference type="ARBA" id="ARBA00013428"/>
    </source>
</evidence>
<evidence type="ECO:0000259" key="11">
    <source>
        <dbReference type="PROSITE" id="PS50102"/>
    </source>
</evidence>
<organism evidence="12 13">
    <name type="scientific">Multifurca ochricompacta</name>
    <dbReference type="NCBI Taxonomy" id="376703"/>
    <lineage>
        <taxon>Eukaryota</taxon>
        <taxon>Fungi</taxon>
        <taxon>Dikarya</taxon>
        <taxon>Basidiomycota</taxon>
        <taxon>Agaricomycotina</taxon>
        <taxon>Agaricomycetes</taxon>
        <taxon>Russulales</taxon>
        <taxon>Russulaceae</taxon>
        <taxon>Multifurca</taxon>
    </lineage>
</organism>
<reference evidence="12" key="1">
    <citation type="journal article" date="2022" name="New Phytol.">
        <title>Evolutionary transition to the ectomycorrhizal habit in the genomes of a hyperdiverse lineage of mushroom-forming fungi.</title>
        <authorList>
            <person name="Looney B."/>
            <person name="Miyauchi S."/>
            <person name="Morin E."/>
            <person name="Drula E."/>
            <person name="Courty P.E."/>
            <person name="Kohler A."/>
            <person name="Kuo A."/>
            <person name="LaButti K."/>
            <person name="Pangilinan J."/>
            <person name="Lipzen A."/>
            <person name="Riley R."/>
            <person name="Andreopoulos W."/>
            <person name="He G."/>
            <person name="Johnson J."/>
            <person name="Nolan M."/>
            <person name="Tritt A."/>
            <person name="Barry K.W."/>
            <person name="Grigoriev I.V."/>
            <person name="Nagy L.G."/>
            <person name="Hibbett D."/>
            <person name="Henrissat B."/>
            <person name="Matheny P.B."/>
            <person name="Labbe J."/>
            <person name="Martin F.M."/>
        </authorList>
    </citation>
    <scope>NUCLEOTIDE SEQUENCE</scope>
    <source>
        <strain evidence="12">BPL690</strain>
    </source>
</reference>
<dbReference type="GO" id="GO:0006364">
    <property type="term" value="P:rRNA processing"/>
    <property type="evidence" value="ECO:0007669"/>
    <property type="project" value="UniProtKB-KW"/>
</dbReference>
<evidence type="ECO:0000256" key="9">
    <source>
        <dbReference type="PROSITE-ProRule" id="PRU00176"/>
    </source>
</evidence>
<keyword evidence="13" id="KW-1185">Reference proteome</keyword>
<dbReference type="Proteomes" id="UP001203297">
    <property type="component" value="Unassembled WGS sequence"/>
</dbReference>
<name>A0AAD4M1Y5_9AGAM</name>
<keyword evidence="4" id="KW-0698">rRNA processing</keyword>
<dbReference type="InterPro" id="IPR012677">
    <property type="entry name" value="Nucleotide-bd_a/b_plait_sf"/>
</dbReference>
<dbReference type="AlphaFoldDB" id="A0AAD4M1Y5"/>
<feature type="domain" description="RRM" evidence="11">
    <location>
        <begin position="172"/>
        <end position="239"/>
    </location>
</feature>
<protein>
    <recommendedName>
        <fullName evidence="3">Multiple RNA-binding domain-containing protein 1</fullName>
    </recommendedName>
</protein>
<evidence type="ECO:0000256" key="7">
    <source>
        <dbReference type="ARBA" id="ARBA00023242"/>
    </source>
</evidence>
<sequence>MSRLIVKNLPSYVTPALLKEHFSQPKGPVGTITDVKVIFKQDGTARRFGFMALKAKEWYDKTFIDSTRVRVEVIDAVKDAPVPRPMKRRRLDTSSTEHDGKALVVREEPRDLIGTRVQQDLTDVEWMQQRMKGGVEDASILEKAFEQSDDEEQDQKVSQKRDPTDETILHTARLFIRNLTFTCTENDLRVLFQSFGALSQRSNKGVKGLAFVTYARPQDALVAFKALDKKPFQGRLLHIIGAVGRNNAASTDGGGKPKTLKEQRNEKRKVFAGKEFSWSMLYMNSDAVLSSVTDRMNISKSDILDPESPNAAVKLALAETHVIQETKTYLESHGVVLSAFAGRPRSETIILVKNIPYGTTAEELREMFSAHGDLQRVLVPPAGTLAVIEFVHADEADKAFRFLAYRRLGNSVIYLEKGPLGMFQSTSSTPEMAYGPAPITIEDQAVGDDANLDVVNGKTLFVKNLAFATTSERFMQAFHHLPAFAFARVQTKQDPKRPGERLSMGFGFVGFRTAEAARKALKGIHGYVLDGHTLSVKFAGRGAEEQEQEKGGRDKAKTTKMLVKNVPFEATRKDIQQLFGGYGQLKSVRLPKRFDRRSRGFAFLEFVTRHEAENAYNALKHTHLLGRHLVLEWAEEGDVNVEELRRKAGVGFGDGANVPGKKGKLVLDEDGDGAEDDI</sequence>
<accession>A0AAD4M1Y5</accession>
<dbReference type="EMBL" id="WTXG01000025">
    <property type="protein sequence ID" value="KAI0298964.1"/>
    <property type="molecule type" value="Genomic_DNA"/>
</dbReference>
<keyword evidence="7" id="KW-0539">Nucleus</keyword>
<evidence type="ECO:0000313" key="12">
    <source>
        <dbReference type="EMBL" id="KAI0298964.1"/>
    </source>
</evidence>
<dbReference type="CDD" id="cd12320">
    <property type="entry name" value="RRM6_RBM19_RRM5_MRD1"/>
    <property type="match status" value="1"/>
</dbReference>
<evidence type="ECO:0000256" key="8">
    <source>
        <dbReference type="ARBA" id="ARBA00023274"/>
    </source>
</evidence>
<feature type="region of interest" description="Disordered" evidence="10">
    <location>
        <begin position="145"/>
        <end position="164"/>
    </location>
</feature>
<feature type="domain" description="RRM" evidence="11">
    <location>
        <begin position="348"/>
        <end position="420"/>
    </location>
</feature>
<keyword evidence="8" id="KW-0687">Ribonucleoprotein</keyword>
<evidence type="ECO:0000256" key="4">
    <source>
        <dbReference type="ARBA" id="ARBA00022552"/>
    </source>
</evidence>
<evidence type="ECO:0000256" key="1">
    <source>
        <dbReference type="ARBA" id="ARBA00004123"/>
    </source>
</evidence>
<feature type="compositionally biased region" description="Acidic residues" evidence="10">
    <location>
        <begin position="668"/>
        <end position="678"/>
    </location>
</feature>
<dbReference type="Pfam" id="PF00076">
    <property type="entry name" value="RRM_1"/>
    <property type="match status" value="5"/>
</dbReference>
<feature type="domain" description="RRM" evidence="11">
    <location>
        <begin position="458"/>
        <end position="541"/>
    </location>
</feature>
<dbReference type="SUPFAM" id="SSF54928">
    <property type="entry name" value="RNA-binding domain, RBD"/>
    <property type="match status" value="4"/>
</dbReference>
<dbReference type="PANTHER" id="PTHR10352">
    <property type="entry name" value="EUKARYOTIC TRANSLATION INITIATION FACTOR 3 SUBUNIT G"/>
    <property type="match status" value="1"/>
</dbReference>
<dbReference type="Gene3D" id="3.30.70.330">
    <property type="match status" value="5"/>
</dbReference>
<feature type="region of interest" description="Disordered" evidence="10">
    <location>
        <begin position="659"/>
        <end position="678"/>
    </location>
</feature>
<dbReference type="PROSITE" id="PS50102">
    <property type="entry name" value="RRM"/>
    <property type="match status" value="5"/>
</dbReference>
<dbReference type="CDD" id="cd12568">
    <property type="entry name" value="RRM3_MRD1"/>
    <property type="match status" value="1"/>
</dbReference>
<dbReference type="GO" id="GO:0005634">
    <property type="term" value="C:nucleus"/>
    <property type="evidence" value="ECO:0007669"/>
    <property type="project" value="UniProtKB-SubCell"/>
</dbReference>
<evidence type="ECO:0000256" key="5">
    <source>
        <dbReference type="ARBA" id="ARBA00022737"/>
    </source>
</evidence>
<evidence type="ECO:0000256" key="2">
    <source>
        <dbReference type="ARBA" id="ARBA00008033"/>
    </source>
</evidence>
<feature type="compositionally biased region" description="Basic and acidic residues" evidence="10">
    <location>
        <begin position="154"/>
        <end position="164"/>
    </location>
</feature>
<feature type="domain" description="RRM" evidence="11">
    <location>
        <begin position="559"/>
        <end position="636"/>
    </location>
</feature>
<dbReference type="GO" id="GO:1990904">
    <property type="term" value="C:ribonucleoprotein complex"/>
    <property type="evidence" value="ECO:0007669"/>
    <property type="project" value="UniProtKB-KW"/>
</dbReference>
<proteinExistence type="inferred from homology"/>
<comment type="subcellular location">
    <subcellularLocation>
        <location evidence="1">Nucleus</location>
    </subcellularLocation>
</comment>
<keyword evidence="5" id="KW-0677">Repeat</keyword>
<comment type="caution">
    <text evidence="12">The sequence shown here is derived from an EMBL/GenBank/DDBJ whole genome shotgun (WGS) entry which is preliminary data.</text>
</comment>
<gene>
    <name evidence="12" type="ORF">B0F90DRAFT_1810726</name>
</gene>
<evidence type="ECO:0000256" key="10">
    <source>
        <dbReference type="SAM" id="MobiDB-lite"/>
    </source>
</evidence>
<evidence type="ECO:0000256" key="6">
    <source>
        <dbReference type="ARBA" id="ARBA00022884"/>
    </source>
</evidence>
<evidence type="ECO:0000313" key="13">
    <source>
        <dbReference type="Proteomes" id="UP001203297"/>
    </source>
</evidence>
<keyword evidence="6 9" id="KW-0694">RNA-binding</keyword>
<feature type="domain" description="RRM" evidence="11">
    <location>
        <begin position="2"/>
        <end position="76"/>
    </location>
</feature>
<dbReference type="GO" id="GO:0003723">
    <property type="term" value="F:RNA binding"/>
    <property type="evidence" value="ECO:0007669"/>
    <property type="project" value="UniProtKB-UniRule"/>
</dbReference>
<dbReference type="InterPro" id="IPR035979">
    <property type="entry name" value="RBD_domain_sf"/>
</dbReference>
<dbReference type="InterPro" id="IPR034482">
    <property type="entry name" value="Mrd1_RRM3"/>
</dbReference>
<dbReference type="SMART" id="SM00360">
    <property type="entry name" value="RRM"/>
    <property type="match status" value="5"/>
</dbReference>
<dbReference type="InterPro" id="IPR000504">
    <property type="entry name" value="RRM_dom"/>
</dbReference>